<dbReference type="Gene3D" id="3.20.20.370">
    <property type="entry name" value="Glycoside hydrolase/deacetylase"/>
    <property type="match status" value="1"/>
</dbReference>
<dbReference type="STRING" id="1838280.A6M21_05280"/>
<dbReference type="GO" id="GO:0005975">
    <property type="term" value="P:carbohydrate metabolic process"/>
    <property type="evidence" value="ECO:0007669"/>
    <property type="project" value="InterPro"/>
</dbReference>
<dbReference type="CDD" id="cd10950">
    <property type="entry name" value="CE4_BsYlxY_like"/>
    <property type="match status" value="1"/>
</dbReference>
<dbReference type="PANTHER" id="PTHR10587:SF80">
    <property type="entry name" value="CHITOOLIGOSACCHARIDE DEACETYLASE"/>
    <property type="match status" value="1"/>
</dbReference>
<feature type="domain" description="NodB homology" evidence="2">
    <location>
        <begin position="55"/>
        <end position="231"/>
    </location>
</feature>
<accession>A0A1B7LI65</accession>
<keyword evidence="4" id="KW-1185">Reference proteome</keyword>
<dbReference type="OrthoDB" id="61520at2"/>
<sequence length="247" mass="27703">MHVYVLNRQRVWRGVVLTGLGLMLLAWGYWFDHTLRRTVPASAMQPVYQGSAEQKEVALTVNVFWGEEYLPRMLAILKEENAPATFFIGGQWAEQFPRMVQEIAGQGNEIGNHGYSHPHPDQLSVAGNLNDIRRAEEILAKINGSRPQLYAPPYGEHGPAVLEASRDAGCRTILWSVDTIDWQKPSPEVISQRVLGKVHNGAIILMHPTAPTVEALPGLIKELKKQGYHLVTISTMLKHMEGEKQDR</sequence>
<dbReference type="InterPro" id="IPR002509">
    <property type="entry name" value="NODB_dom"/>
</dbReference>
<dbReference type="Pfam" id="PF01522">
    <property type="entry name" value="Polysacc_deac_1"/>
    <property type="match status" value="1"/>
</dbReference>
<dbReference type="SUPFAM" id="SSF88713">
    <property type="entry name" value="Glycoside hydrolase/deacetylase"/>
    <property type="match status" value="1"/>
</dbReference>
<dbReference type="GO" id="GO:0016810">
    <property type="term" value="F:hydrolase activity, acting on carbon-nitrogen (but not peptide) bonds"/>
    <property type="evidence" value="ECO:0007669"/>
    <property type="project" value="InterPro"/>
</dbReference>
<feature type="transmembrane region" description="Helical" evidence="1">
    <location>
        <begin position="12"/>
        <end position="30"/>
    </location>
</feature>
<evidence type="ECO:0000313" key="4">
    <source>
        <dbReference type="Proteomes" id="UP000078532"/>
    </source>
</evidence>
<gene>
    <name evidence="3" type="ORF">A6M21_05280</name>
</gene>
<dbReference type="PROSITE" id="PS51677">
    <property type="entry name" value="NODB"/>
    <property type="match status" value="1"/>
</dbReference>
<organism evidence="3 4">
    <name type="scientific">Desulfotomaculum copahuensis</name>
    <dbReference type="NCBI Taxonomy" id="1838280"/>
    <lineage>
        <taxon>Bacteria</taxon>
        <taxon>Bacillati</taxon>
        <taxon>Bacillota</taxon>
        <taxon>Clostridia</taxon>
        <taxon>Eubacteriales</taxon>
        <taxon>Desulfotomaculaceae</taxon>
        <taxon>Desulfotomaculum</taxon>
    </lineage>
</organism>
<dbReference type="InterPro" id="IPR050248">
    <property type="entry name" value="Polysacc_deacetylase_ArnD"/>
</dbReference>
<keyword evidence="1" id="KW-0472">Membrane</keyword>
<proteinExistence type="predicted"/>
<dbReference type="GO" id="GO:0016020">
    <property type="term" value="C:membrane"/>
    <property type="evidence" value="ECO:0007669"/>
    <property type="project" value="TreeGrafter"/>
</dbReference>
<reference evidence="3 4" key="1">
    <citation type="submission" date="2016-04" db="EMBL/GenBank/DDBJ databases">
        <authorList>
            <person name="Evans L.H."/>
            <person name="Alamgir A."/>
            <person name="Owens N."/>
            <person name="Weber N.D."/>
            <person name="Virtaneva K."/>
            <person name="Barbian K."/>
            <person name="Babar A."/>
            <person name="Rosenke K."/>
        </authorList>
    </citation>
    <scope>NUCLEOTIDE SEQUENCE [LARGE SCALE GENOMIC DNA]</scope>
    <source>
        <strain evidence="3 4">LMa1</strain>
    </source>
</reference>
<evidence type="ECO:0000259" key="2">
    <source>
        <dbReference type="PROSITE" id="PS51677"/>
    </source>
</evidence>
<dbReference type="AlphaFoldDB" id="A0A1B7LI65"/>
<keyword evidence="1" id="KW-0812">Transmembrane</keyword>
<dbReference type="RefSeq" id="WP_066666624.1">
    <property type="nucleotide sequence ID" value="NZ_LYVF01000047.1"/>
</dbReference>
<dbReference type="InterPro" id="IPR011330">
    <property type="entry name" value="Glyco_hydro/deAcase_b/a-brl"/>
</dbReference>
<dbReference type="PANTHER" id="PTHR10587">
    <property type="entry name" value="GLYCOSYL TRANSFERASE-RELATED"/>
    <property type="match status" value="1"/>
</dbReference>
<protein>
    <submittedName>
        <fullName evidence="3">Polysaccharide deacetylase</fullName>
    </submittedName>
</protein>
<comment type="caution">
    <text evidence="3">The sequence shown here is derived from an EMBL/GenBank/DDBJ whole genome shotgun (WGS) entry which is preliminary data.</text>
</comment>
<dbReference type="EMBL" id="LYVF01000047">
    <property type="protein sequence ID" value="OAT85884.1"/>
    <property type="molecule type" value="Genomic_DNA"/>
</dbReference>
<evidence type="ECO:0000313" key="3">
    <source>
        <dbReference type="EMBL" id="OAT85884.1"/>
    </source>
</evidence>
<evidence type="ECO:0000256" key="1">
    <source>
        <dbReference type="SAM" id="Phobius"/>
    </source>
</evidence>
<keyword evidence="1" id="KW-1133">Transmembrane helix</keyword>
<dbReference type="Proteomes" id="UP000078532">
    <property type="component" value="Unassembled WGS sequence"/>
</dbReference>
<name>A0A1B7LI65_9FIRM</name>